<dbReference type="SUPFAM" id="SSF54637">
    <property type="entry name" value="Thioesterase/thiol ester dehydrase-isomerase"/>
    <property type="match status" value="1"/>
</dbReference>
<dbReference type="Pfam" id="PF13622">
    <property type="entry name" value="4HBT_3"/>
    <property type="match status" value="1"/>
</dbReference>
<dbReference type="Gene3D" id="2.40.160.210">
    <property type="entry name" value="Acyl-CoA thioesterase, double hotdog domain"/>
    <property type="match status" value="1"/>
</dbReference>
<comment type="caution">
    <text evidence="4">The sequence shown here is derived from an EMBL/GenBank/DDBJ whole genome shotgun (WGS) entry which is preliminary data.</text>
</comment>
<gene>
    <name evidence="4" type="ORF">GCM10020260_20640</name>
</gene>
<sequence>MAESTTPTTTPAAEAPPMPELAEGTFRYRALGEGRYVSTVHAQGAWNPHEQHMAPVTGLLVHELEQFQPRDDLRLARVSFDIHGLIHAGEFEVRTRMIRPGRTIELVEAELVAGGRTAVVARGWRMLTTDSRAVAGVEDEPLDPPEALEPFAGLQVWPGGFIRSLEIRTPTRRRPGRGAAWLRSEIPLLEDAEVSPLAHLASLADTANGIVPRVDPGPESWAYPNLDLQLHLHRAPAGDWLGVDVRQTFGADGVGLTSTVLHDEHGPFGRCEQILTLRAPRGTA</sequence>
<reference evidence="5" key="1">
    <citation type="journal article" date="2019" name="Int. J. Syst. Evol. Microbiol.">
        <title>The Global Catalogue of Microorganisms (GCM) 10K type strain sequencing project: providing services to taxonomists for standard genome sequencing and annotation.</title>
        <authorList>
            <consortium name="The Broad Institute Genomics Platform"/>
            <consortium name="The Broad Institute Genome Sequencing Center for Infectious Disease"/>
            <person name="Wu L."/>
            <person name="Ma J."/>
        </authorList>
    </citation>
    <scope>NUCLEOTIDE SEQUENCE [LARGE SCALE GENOMIC DNA]</scope>
    <source>
        <strain evidence="5">JCM 11483</strain>
    </source>
</reference>
<dbReference type="InterPro" id="IPR042171">
    <property type="entry name" value="Acyl-CoA_hotdog"/>
</dbReference>
<evidence type="ECO:0000313" key="4">
    <source>
        <dbReference type="EMBL" id="GAA3286242.1"/>
    </source>
</evidence>
<feature type="domain" description="Acyl-CoA thioesterase-like N-terminal HotDog" evidence="2">
    <location>
        <begin position="44"/>
        <end position="126"/>
    </location>
</feature>
<feature type="domain" description="Acyl-CoA thioesterase-like C-terminal" evidence="3">
    <location>
        <begin position="145"/>
        <end position="275"/>
    </location>
</feature>
<dbReference type="InterPro" id="IPR029069">
    <property type="entry name" value="HotDog_dom_sf"/>
</dbReference>
<name>A0ABP6RH30_9MICC</name>
<feature type="compositionally biased region" description="Low complexity" evidence="1">
    <location>
        <begin position="1"/>
        <end position="13"/>
    </location>
</feature>
<proteinExistence type="predicted"/>
<dbReference type="EMBL" id="BAAAYG010000007">
    <property type="protein sequence ID" value="GAA3286242.1"/>
    <property type="molecule type" value="Genomic_DNA"/>
</dbReference>
<keyword evidence="5" id="KW-1185">Reference proteome</keyword>
<dbReference type="Proteomes" id="UP001501736">
    <property type="component" value="Unassembled WGS sequence"/>
</dbReference>
<dbReference type="InterPro" id="IPR049450">
    <property type="entry name" value="ACOT8-like_C"/>
</dbReference>
<protein>
    <submittedName>
        <fullName evidence="4">Thioesterase family protein</fullName>
    </submittedName>
</protein>
<evidence type="ECO:0000259" key="3">
    <source>
        <dbReference type="Pfam" id="PF20789"/>
    </source>
</evidence>
<accession>A0ABP6RH30</accession>
<dbReference type="InterPro" id="IPR049449">
    <property type="entry name" value="TesB_ACOT8-like_N"/>
</dbReference>
<organism evidence="4 5">
    <name type="scientific">Nesterenkonia halobia</name>
    <dbReference type="NCBI Taxonomy" id="37922"/>
    <lineage>
        <taxon>Bacteria</taxon>
        <taxon>Bacillati</taxon>
        <taxon>Actinomycetota</taxon>
        <taxon>Actinomycetes</taxon>
        <taxon>Micrococcales</taxon>
        <taxon>Micrococcaceae</taxon>
        <taxon>Nesterenkonia</taxon>
    </lineage>
</organism>
<evidence type="ECO:0000313" key="5">
    <source>
        <dbReference type="Proteomes" id="UP001501736"/>
    </source>
</evidence>
<evidence type="ECO:0000256" key="1">
    <source>
        <dbReference type="SAM" id="MobiDB-lite"/>
    </source>
</evidence>
<dbReference type="RefSeq" id="WP_344720976.1">
    <property type="nucleotide sequence ID" value="NZ_BAAAYG010000007.1"/>
</dbReference>
<evidence type="ECO:0000259" key="2">
    <source>
        <dbReference type="Pfam" id="PF13622"/>
    </source>
</evidence>
<feature type="region of interest" description="Disordered" evidence="1">
    <location>
        <begin position="1"/>
        <end position="21"/>
    </location>
</feature>
<dbReference type="Pfam" id="PF20789">
    <property type="entry name" value="4HBT_3C"/>
    <property type="match status" value="1"/>
</dbReference>